<dbReference type="GeneID" id="110985224"/>
<dbReference type="AlphaFoldDB" id="A0A8B7Z7Z2"/>
<keyword evidence="5 12" id="KW-1133">Transmembrane helix</keyword>
<dbReference type="PROSITE" id="PS00981">
    <property type="entry name" value="G_PROTEIN_RECEP_F3_3"/>
    <property type="match status" value="1"/>
</dbReference>
<keyword evidence="9" id="KW-0325">Glycoprotein</keyword>
<dbReference type="Pfam" id="PF00003">
    <property type="entry name" value="7tm_3"/>
    <property type="match status" value="1"/>
</dbReference>
<dbReference type="SUPFAM" id="SSF53822">
    <property type="entry name" value="Periplasmic binding protein-like I"/>
    <property type="match status" value="1"/>
</dbReference>
<dbReference type="PANTHER" id="PTHR10519:SF74">
    <property type="entry name" value="GAMMA-AMINOBUTYRIC ACID TYPE B RECEPTOR SUBUNIT 2"/>
    <property type="match status" value="1"/>
</dbReference>
<dbReference type="InterPro" id="IPR017978">
    <property type="entry name" value="GPCR_3_C"/>
</dbReference>
<proteinExistence type="predicted"/>
<feature type="transmembrane region" description="Helical" evidence="12">
    <location>
        <begin position="528"/>
        <end position="548"/>
    </location>
</feature>
<dbReference type="OrthoDB" id="411630at2759"/>
<feature type="transmembrane region" description="Helical" evidence="12">
    <location>
        <begin position="692"/>
        <end position="713"/>
    </location>
</feature>
<dbReference type="Gene3D" id="3.40.50.2300">
    <property type="match status" value="2"/>
</dbReference>
<dbReference type="InterPro" id="IPR000337">
    <property type="entry name" value="GPCR_3"/>
</dbReference>
<protein>
    <recommendedName>
        <fullName evidence="11">Gamma-aminobutyric acid type B receptor subunit 2</fullName>
    </recommendedName>
</protein>
<keyword evidence="10" id="KW-0807">Transducer</keyword>
<evidence type="ECO:0000259" key="14">
    <source>
        <dbReference type="PROSITE" id="PS50259"/>
    </source>
</evidence>
<dbReference type="FunFam" id="3.40.50.2300:FF:000063">
    <property type="entry name" value="Gamma-aminobutyric acid type B receptor subunit"/>
    <property type="match status" value="1"/>
</dbReference>
<evidence type="ECO:0000256" key="1">
    <source>
        <dbReference type="ARBA" id="ARBA00004651"/>
    </source>
</evidence>
<dbReference type="Pfam" id="PF01094">
    <property type="entry name" value="ANF_receptor"/>
    <property type="match status" value="1"/>
</dbReference>
<evidence type="ECO:0000256" key="5">
    <source>
        <dbReference type="ARBA" id="ARBA00022989"/>
    </source>
</evidence>
<feature type="domain" description="G-protein coupled receptors family 3 profile" evidence="14">
    <location>
        <begin position="460"/>
        <end position="716"/>
    </location>
</feature>
<evidence type="ECO:0000256" key="13">
    <source>
        <dbReference type="SAM" id="SignalP"/>
    </source>
</evidence>
<dbReference type="Proteomes" id="UP000694845">
    <property type="component" value="Unplaced"/>
</dbReference>
<evidence type="ECO:0000313" key="16">
    <source>
        <dbReference type="RefSeq" id="XP_022101779.1"/>
    </source>
</evidence>
<keyword evidence="7 12" id="KW-0472">Membrane</keyword>
<feature type="transmembrane region" description="Helical" evidence="12">
    <location>
        <begin position="668"/>
        <end position="686"/>
    </location>
</feature>
<dbReference type="GO" id="GO:0038039">
    <property type="term" value="C:G protein-coupled receptor heterodimeric complex"/>
    <property type="evidence" value="ECO:0007669"/>
    <property type="project" value="TreeGrafter"/>
</dbReference>
<dbReference type="PRINTS" id="PR01177">
    <property type="entry name" value="GABAB1RECPTR"/>
</dbReference>
<evidence type="ECO:0000256" key="8">
    <source>
        <dbReference type="ARBA" id="ARBA00023170"/>
    </source>
</evidence>
<organism evidence="15 16">
    <name type="scientific">Acanthaster planci</name>
    <name type="common">Crown-of-thorns starfish</name>
    <dbReference type="NCBI Taxonomy" id="133434"/>
    <lineage>
        <taxon>Eukaryota</taxon>
        <taxon>Metazoa</taxon>
        <taxon>Echinodermata</taxon>
        <taxon>Eleutherozoa</taxon>
        <taxon>Asterozoa</taxon>
        <taxon>Asteroidea</taxon>
        <taxon>Valvatacea</taxon>
        <taxon>Valvatida</taxon>
        <taxon>Acanthasteridae</taxon>
        <taxon>Acanthaster</taxon>
    </lineage>
</organism>
<dbReference type="InterPro" id="IPR017979">
    <property type="entry name" value="GPCR_3_CS"/>
</dbReference>
<feature type="signal peptide" evidence="13">
    <location>
        <begin position="1"/>
        <end position="23"/>
    </location>
</feature>
<name>A0A8B7Z7Z2_ACAPL</name>
<dbReference type="PRINTS" id="PR01176">
    <property type="entry name" value="GABABRECEPTR"/>
</dbReference>
<dbReference type="InterPro" id="IPR028082">
    <property type="entry name" value="Peripla_BP_I"/>
</dbReference>
<dbReference type="RefSeq" id="XP_022101779.1">
    <property type="nucleotide sequence ID" value="XM_022246087.1"/>
</dbReference>
<reference evidence="16" key="1">
    <citation type="submission" date="2025-08" db="UniProtKB">
        <authorList>
            <consortium name="RefSeq"/>
        </authorList>
    </citation>
    <scope>IDENTIFICATION</scope>
</reference>
<dbReference type="CDD" id="cd06366">
    <property type="entry name" value="PBP1_GABAb_receptor"/>
    <property type="match status" value="1"/>
</dbReference>
<dbReference type="GO" id="GO:0004965">
    <property type="term" value="F:G protein-coupled GABA receptor activity"/>
    <property type="evidence" value="ECO:0007669"/>
    <property type="project" value="InterPro"/>
</dbReference>
<comment type="subcellular location">
    <subcellularLocation>
        <location evidence="1">Cell membrane</location>
        <topology evidence="1">Multi-pass membrane protein</topology>
    </subcellularLocation>
</comment>
<feature type="chain" id="PRO_5034910483" description="Gamma-aminobutyric acid type B receptor subunit 2" evidence="13">
    <location>
        <begin position="24"/>
        <end position="815"/>
    </location>
</feature>
<evidence type="ECO:0000256" key="4">
    <source>
        <dbReference type="ARBA" id="ARBA00022729"/>
    </source>
</evidence>
<keyword evidence="8" id="KW-0675">Receptor</keyword>
<keyword evidence="2" id="KW-1003">Cell membrane</keyword>
<evidence type="ECO:0000256" key="10">
    <source>
        <dbReference type="ARBA" id="ARBA00023224"/>
    </source>
</evidence>
<keyword evidence="3 12" id="KW-0812">Transmembrane</keyword>
<dbReference type="KEGG" id="aplc:110985224"/>
<feature type="transmembrane region" description="Helical" evidence="12">
    <location>
        <begin position="454"/>
        <end position="478"/>
    </location>
</feature>
<feature type="transmembrane region" description="Helical" evidence="12">
    <location>
        <begin position="490"/>
        <end position="508"/>
    </location>
</feature>
<keyword evidence="15" id="KW-1185">Reference proteome</keyword>
<accession>A0A8B7Z7Z2</accession>
<evidence type="ECO:0000256" key="11">
    <source>
        <dbReference type="ARBA" id="ARBA00073785"/>
    </source>
</evidence>
<dbReference type="PANTHER" id="PTHR10519">
    <property type="entry name" value="GABA-B RECEPTOR"/>
    <property type="match status" value="1"/>
</dbReference>
<sequence length="815" mass="91215">MDFLCKLGALALLLCGGLRLGLTTKTPLPVMALSPGGSWIGFDKSMELAVHDINQQEDILADYELQLYINHTNPNEPAKPSSGNADYIIYSNFYDGPDRPMPFLLGSFYSEECAVLCRAVARFNVIQISYGAVSPSLSDRTECPTFYRTVQSATQQNVPRLRLLLKYNWDRVAIIRYSNVVFTSVMESLRDLLRVNNISIVANEMFEDTPSNHIAYLKERDARIIIGLFWDEQGRQVFCEAYKQGLYGARYVWILRGIGYFAPDWAIRPDPAISCTPEEMTLATEGVVITNWHFLPATQDTALTGRTPSNFLATYNEYAGEFSFGDAGSTAYDAVLTAAVVFNKSIERLQLVNKTLEDFTYDDEEMLQVFMEVIDDLYFVGVSGPVSFLTDGDRVGQFKIEQIRGGTAGTVGYFLSHEDRFEWIDEGIYFLNGEPPHDEIRRGDRLVTISTSGFVAICSLCGLGIALACGLLVFNVVMRKQRIIKLSSPNINNLIIMGSLMTYISVILNGLDRDKVGAENMDHVCRAQLWMLALGFTLSFGSMFSKTWRVHSIFMNKKLEKKAVKDYQLVTMVGVFITLESLYLGVWEIRPLVAVLNAYEAQATVEKDLMLIPVVQRCTRHGVTDISWLAGIYIFNGVQLVFGLFLAYETRNVTIPALNDSKNIGMSVYNVFILSCVGAIFSLLMDPLKTETIFLVTSLCVLVSTTTTLLIIFTPKTPRWLQSDDHAERDPAVFVRARAVHCQDNFLAACAKGKQHGYSLPQSSESPLIVLVTALFCEEYIFTDTARSRLLTLYKLEKLSAVTFASFLPLSLGIF</sequence>
<evidence type="ECO:0000256" key="2">
    <source>
        <dbReference type="ARBA" id="ARBA00022475"/>
    </source>
</evidence>
<evidence type="ECO:0000256" key="9">
    <source>
        <dbReference type="ARBA" id="ARBA00023180"/>
    </source>
</evidence>
<evidence type="ECO:0000256" key="7">
    <source>
        <dbReference type="ARBA" id="ARBA00023136"/>
    </source>
</evidence>
<evidence type="ECO:0000256" key="6">
    <source>
        <dbReference type="ARBA" id="ARBA00023040"/>
    </source>
</evidence>
<evidence type="ECO:0000256" key="12">
    <source>
        <dbReference type="SAM" id="Phobius"/>
    </source>
</evidence>
<evidence type="ECO:0000313" key="15">
    <source>
        <dbReference type="Proteomes" id="UP000694845"/>
    </source>
</evidence>
<dbReference type="InterPro" id="IPR001828">
    <property type="entry name" value="ANF_lig-bd_rcpt"/>
</dbReference>
<evidence type="ECO:0000256" key="3">
    <source>
        <dbReference type="ARBA" id="ARBA00022692"/>
    </source>
</evidence>
<feature type="transmembrane region" description="Helical" evidence="12">
    <location>
        <begin position="626"/>
        <end position="648"/>
    </location>
</feature>
<keyword evidence="6" id="KW-0297">G-protein coupled receptor</keyword>
<dbReference type="PRINTS" id="PR00248">
    <property type="entry name" value="GPCRMGR"/>
</dbReference>
<dbReference type="PROSITE" id="PS50259">
    <property type="entry name" value="G_PROTEIN_RECEP_F3_4"/>
    <property type="match status" value="1"/>
</dbReference>
<dbReference type="GO" id="GO:0007214">
    <property type="term" value="P:gamma-aminobutyric acid signaling pathway"/>
    <property type="evidence" value="ECO:0007669"/>
    <property type="project" value="TreeGrafter"/>
</dbReference>
<keyword evidence="4 13" id="KW-0732">Signal</keyword>
<gene>
    <name evidence="16" type="primary">LOC110985224</name>
</gene>
<dbReference type="InterPro" id="IPR002455">
    <property type="entry name" value="GPCR3_GABA-B"/>
</dbReference>
<dbReference type="CDD" id="cd15047">
    <property type="entry name" value="7tmC_GABA-B-like"/>
    <property type="match status" value="1"/>
</dbReference>